<accession>X6LGE8</accession>
<organism evidence="2 3">
    <name type="scientific">Reticulomyxa filosa</name>
    <dbReference type="NCBI Taxonomy" id="46433"/>
    <lineage>
        <taxon>Eukaryota</taxon>
        <taxon>Sar</taxon>
        <taxon>Rhizaria</taxon>
        <taxon>Retaria</taxon>
        <taxon>Foraminifera</taxon>
        <taxon>Monothalamids</taxon>
        <taxon>Reticulomyxidae</taxon>
        <taxon>Reticulomyxa</taxon>
    </lineage>
</organism>
<dbReference type="AlphaFoldDB" id="X6LGE8"/>
<dbReference type="Proteomes" id="UP000023152">
    <property type="component" value="Unassembled WGS sequence"/>
</dbReference>
<keyword evidence="3" id="KW-1185">Reference proteome</keyword>
<evidence type="ECO:0008006" key="4">
    <source>
        <dbReference type="Google" id="ProtNLM"/>
    </source>
</evidence>
<comment type="caution">
    <text evidence="2">The sequence shown here is derived from an EMBL/GenBank/DDBJ whole genome shotgun (WGS) entry which is preliminary data.</text>
</comment>
<gene>
    <name evidence="2" type="ORF">RFI_36376</name>
</gene>
<protein>
    <recommendedName>
        <fullName evidence="4">Mitochondria-eating protein C-terminal domain-containing protein</fullName>
    </recommendedName>
</protein>
<sequence length="274" mass="32368">VQEQITKWLRQNNPSQSKASCFEACHELLFNILIKVYDHVKSYKTNVYQEIQRTLGVGHVIEEGEKEKMEEEKKINQNDEQRNKGNEIQKKMNDLTRYLCQFYLRKYHHFLLGYYNDKYSSSDFEEKLYQCIYGFIGNDEMQLPQLCFLNVKEWSWRAILQEPELVLDPSSFRMSSNKKQPVFFNEKTFKKFHTSDRDGTIVSYCVWPSLSQSGALIGDLQIEVVVKEFLNRPSEDVEMKNMNPGEKLQNQTLKQDNKNVGNSMQAKKKKKDNE</sequence>
<reference evidence="2 3" key="1">
    <citation type="journal article" date="2013" name="Curr. Biol.">
        <title>The Genome of the Foraminiferan Reticulomyxa filosa.</title>
        <authorList>
            <person name="Glockner G."/>
            <person name="Hulsmann N."/>
            <person name="Schleicher M."/>
            <person name="Noegel A.A."/>
            <person name="Eichinger L."/>
            <person name="Gallinger C."/>
            <person name="Pawlowski J."/>
            <person name="Sierra R."/>
            <person name="Euteneuer U."/>
            <person name="Pillet L."/>
            <person name="Moustafa A."/>
            <person name="Platzer M."/>
            <person name="Groth M."/>
            <person name="Szafranski K."/>
            <person name="Schliwa M."/>
        </authorList>
    </citation>
    <scope>NUCLEOTIDE SEQUENCE [LARGE SCALE GENOMIC DNA]</scope>
</reference>
<evidence type="ECO:0000313" key="3">
    <source>
        <dbReference type="Proteomes" id="UP000023152"/>
    </source>
</evidence>
<evidence type="ECO:0000313" key="2">
    <source>
        <dbReference type="EMBL" id="ETO01063.1"/>
    </source>
</evidence>
<feature type="compositionally biased region" description="Polar residues" evidence="1">
    <location>
        <begin position="248"/>
        <end position="265"/>
    </location>
</feature>
<feature type="non-terminal residue" evidence="2">
    <location>
        <position position="1"/>
    </location>
</feature>
<name>X6LGE8_RETFI</name>
<dbReference type="EMBL" id="ASPP01039342">
    <property type="protein sequence ID" value="ETO01063.1"/>
    <property type="molecule type" value="Genomic_DNA"/>
</dbReference>
<feature type="region of interest" description="Disordered" evidence="1">
    <location>
        <begin position="237"/>
        <end position="274"/>
    </location>
</feature>
<proteinExistence type="predicted"/>
<feature type="region of interest" description="Disordered" evidence="1">
    <location>
        <begin position="67"/>
        <end position="87"/>
    </location>
</feature>
<evidence type="ECO:0000256" key="1">
    <source>
        <dbReference type="SAM" id="MobiDB-lite"/>
    </source>
</evidence>